<gene>
    <name evidence="1" type="ORF">Mrose_01024</name>
</gene>
<dbReference type="RefSeq" id="WP_119276351.1">
    <property type="nucleotide sequence ID" value="NZ_QWLA01000013.1"/>
</dbReference>
<dbReference type="EMBL" id="QWLA01000013">
    <property type="protein sequence ID" value="RIH88120.1"/>
    <property type="molecule type" value="Genomic_DNA"/>
</dbReference>
<organism evidence="1 2">
    <name type="scientific">Calidithermus roseus</name>
    <dbReference type="NCBI Taxonomy" id="1644118"/>
    <lineage>
        <taxon>Bacteria</taxon>
        <taxon>Thermotogati</taxon>
        <taxon>Deinococcota</taxon>
        <taxon>Deinococci</taxon>
        <taxon>Thermales</taxon>
        <taxon>Thermaceae</taxon>
        <taxon>Calidithermus</taxon>
    </lineage>
</organism>
<reference evidence="1 2" key="1">
    <citation type="submission" date="2018-08" db="EMBL/GenBank/DDBJ databases">
        <title>Meiothermus roseus NBRC 110900 genome sequencing project.</title>
        <authorList>
            <person name="Da Costa M.S."/>
            <person name="Albuquerque L."/>
            <person name="Raposo P."/>
            <person name="Froufe H.J.C."/>
            <person name="Barroso C.S."/>
            <person name="Egas C."/>
        </authorList>
    </citation>
    <scope>NUCLEOTIDE SEQUENCE [LARGE SCALE GENOMIC DNA]</scope>
    <source>
        <strain evidence="1 2">NBRC 110900</strain>
    </source>
</reference>
<dbReference type="Proteomes" id="UP000265341">
    <property type="component" value="Unassembled WGS sequence"/>
</dbReference>
<dbReference type="InterPro" id="IPR011042">
    <property type="entry name" value="6-blade_b-propeller_TolB-like"/>
</dbReference>
<dbReference type="AlphaFoldDB" id="A0A399EWU3"/>
<keyword evidence="2" id="KW-1185">Reference proteome</keyword>
<comment type="caution">
    <text evidence="1">The sequence shown here is derived from an EMBL/GenBank/DDBJ whole genome shotgun (WGS) entry which is preliminary data.</text>
</comment>
<evidence type="ECO:0000313" key="2">
    <source>
        <dbReference type="Proteomes" id="UP000265341"/>
    </source>
</evidence>
<accession>A0A399EWU3</accession>
<evidence type="ECO:0000313" key="1">
    <source>
        <dbReference type="EMBL" id="RIH88120.1"/>
    </source>
</evidence>
<sequence>MFRRLVWGLLVLVALGSARAQLIGEVPLQQVVTPHFTVIHPPRLEGYARRVATTAEAVRGAVAGIVGNQPPHTYILVGDETDKFNGFASVFPYPIIRIYATFPQPGLIGVQWQDVLQVLLVHEYAHIAHLTTHADDPLSQFLGRYPGSNTARIPPAWFIEGYAVYLESTLTSGGRVADSTTRTLRAQIAREGEWPTLSDAGIGPLERYPGGNTRYSFGGGFVAYLVDKYGEEGLREVIRTYNDTGFDFSEAWQIALGRRLEPLWEEWKEREVVRAKAEAEALRKTGLPQAERLSAGSSPAWRSDGLLAWWQGSSVRVGWADRRQAVTPFPAFVRLPGRPDRLSWDKEGNLVYSRVVQQGGTSYGELFRLEPSGQEVRLTRGARASDAVAEGDCILYVRRGFEGSVLRRWCSGQDEEVYTPPQEWQLFHPAPGPGGSIAISVWRPGGFLDIALLREGRLEFVTSDFFQDWWPNWNPLGQLVFASDRRGSSQLYRVQDGRLYQLTAEPGGVFNVSYSSQGVVFASYGGKGLEIKRLEKLPEGLEVGALQPSSPEALALEGGQSYPVEPYSPNLLPLYWLPIGPGAYGLGATLYGSDVASIHNYRIGLGIAESGGLLAEAVYSFTPTFEGGLVLAGSYAPSAWAVGLSPLYRSSGELPGLGPAEYRLQPFGAYYSNLGWDAGASLGLGNLAFDPFGYLEQGWSLEGAVSRLFGWEGGFTLAGELLEQSLALRVSGAQYDWSAPILSEARLSAHYPTRLERRMGDGIYALERLSLVPFAAARGVGAGVEYGGGVQVLGDFVLSYFAGLGVGVEVNYYNQSGFGFALVLSDSSRLLGSSSLASPLRPGGPGSR</sequence>
<dbReference type="SUPFAM" id="SSF69304">
    <property type="entry name" value="Tricorn protease N-terminal domain"/>
    <property type="match status" value="1"/>
</dbReference>
<dbReference type="Gene3D" id="2.120.10.30">
    <property type="entry name" value="TolB, C-terminal domain"/>
    <property type="match status" value="1"/>
</dbReference>
<protein>
    <submittedName>
        <fullName evidence="1">Uncharacterized protein</fullName>
    </submittedName>
</protein>
<name>A0A399EWU3_9DEIN</name>
<dbReference type="OrthoDB" id="33879at2"/>
<proteinExistence type="predicted"/>